<evidence type="ECO:0000313" key="10">
    <source>
        <dbReference type="EMBL" id="JAQ02022.1"/>
    </source>
</evidence>
<dbReference type="EMBL" id="GBHO01027608">
    <property type="protein sequence ID" value="JAG15996.1"/>
    <property type="molecule type" value="Transcribed_RNA"/>
</dbReference>
<dbReference type="GO" id="GO:0005634">
    <property type="term" value="C:nucleus"/>
    <property type="evidence" value="ECO:0007669"/>
    <property type="project" value="UniProtKB-ARBA"/>
</dbReference>
<keyword evidence="5" id="KW-0175">Coiled coil</keyword>
<proteinExistence type="inferred from homology"/>
<evidence type="ECO:0000256" key="3">
    <source>
        <dbReference type="ARBA" id="ARBA00023125"/>
    </source>
</evidence>
<dbReference type="PROSITE" id="PS00036">
    <property type="entry name" value="BZIP_BASIC"/>
    <property type="match status" value="1"/>
</dbReference>
<dbReference type="EMBL" id="GBRD01006283">
    <property type="protein sequence ID" value="JAG59538.1"/>
    <property type="molecule type" value="Transcribed_RNA"/>
</dbReference>
<dbReference type="InterPro" id="IPR002112">
    <property type="entry name" value="Leuzip_Jun"/>
</dbReference>
<protein>
    <submittedName>
        <fullName evidence="8">Transcription factor AP-1</fullName>
    </submittedName>
</protein>
<dbReference type="AlphaFoldDB" id="A0A0A9X8N4"/>
<reference evidence="10" key="4">
    <citation type="journal article" date="2016" name="Gigascience">
        <title>De novo construction of an expanded transcriptome assembly for the western tarnished plant bug, Lygus hesperus.</title>
        <authorList>
            <person name="Tassone E.E."/>
            <person name="Geib S.M."/>
            <person name="Hall B."/>
            <person name="Fabrick J.A."/>
            <person name="Brent C.S."/>
            <person name="Hull J.J."/>
        </authorList>
    </citation>
    <scope>NUCLEOTIDE SEQUENCE</scope>
</reference>
<dbReference type="InterPro" id="IPR050946">
    <property type="entry name" value="AP-1_TF_bZIP"/>
</dbReference>
<evidence type="ECO:0000313" key="8">
    <source>
        <dbReference type="EMBL" id="JAG15996.1"/>
    </source>
</evidence>
<dbReference type="GO" id="GO:0000978">
    <property type="term" value="F:RNA polymerase II cis-regulatory region sequence-specific DNA binding"/>
    <property type="evidence" value="ECO:0007669"/>
    <property type="project" value="TreeGrafter"/>
</dbReference>
<accession>A0A0A9X8N4</accession>
<keyword evidence="2" id="KW-0805">Transcription regulation</keyword>
<evidence type="ECO:0000313" key="9">
    <source>
        <dbReference type="EMBL" id="JAG59538.1"/>
    </source>
</evidence>
<organism evidence="8">
    <name type="scientific">Lygus hesperus</name>
    <name type="common">Western plant bug</name>
    <dbReference type="NCBI Taxonomy" id="30085"/>
    <lineage>
        <taxon>Eukaryota</taxon>
        <taxon>Metazoa</taxon>
        <taxon>Ecdysozoa</taxon>
        <taxon>Arthropoda</taxon>
        <taxon>Hexapoda</taxon>
        <taxon>Insecta</taxon>
        <taxon>Pterygota</taxon>
        <taxon>Neoptera</taxon>
        <taxon>Paraneoptera</taxon>
        <taxon>Hemiptera</taxon>
        <taxon>Heteroptera</taxon>
        <taxon>Panheteroptera</taxon>
        <taxon>Cimicomorpha</taxon>
        <taxon>Miridae</taxon>
        <taxon>Mirini</taxon>
        <taxon>Lygus</taxon>
    </lineage>
</organism>
<comment type="similarity">
    <text evidence="1">Belongs to the bZIP family. Jun subfamily.</text>
</comment>
<dbReference type="GO" id="GO:0005667">
    <property type="term" value="C:transcription regulator complex"/>
    <property type="evidence" value="ECO:0007669"/>
    <property type="project" value="TreeGrafter"/>
</dbReference>
<dbReference type="EMBL" id="GDHC01016607">
    <property type="protein sequence ID" value="JAQ02022.1"/>
    <property type="molecule type" value="Transcribed_RNA"/>
</dbReference>
<keyword evidence="3" id="KW-0238">DNA-binding</keyword>
<dbReference type="SMART" id="SM00338">
    <property type="entry name" value="BRLZ"/>
    <property type="match status" value="1"/>
</dbReference>
<dbReference type="Pfam" id="PF00170">
    <property type="entry name" value="bZIP_1"/>
    <property type="match status" value="1"/>
</dbReference>
<dbReference type="SUPFAM" id="SSF57959">
    <property type="entry name" value="Leucine zipper domain"/>
    <property type="match status" value="1"/>
</dbReference>
<feature type="coiled-coil region" evidence="5">
    <location>
        <begin position="193"/>
        <end position="226"/>
    </location>
</feature>
<evidence type="ECO:0000256" key="6">
    <source>
        <dbReference type="SAM" id="MobiDB-lite"/>
    </source>
</evidence>
<dbReference type="InterPro" id="IPR046347">
    <property type="entry name" value="bZIP_sf"/>
</dbReference>
<reference evidence="8" key="1">
    <citation type="journal article" date="2014" name="PLoS ONE">
        <title>Transcriptome-Based Identification of ABC Transporters in the Western Tarnished Plant Bug Lygus hesperus.</title>
        <authorList>
            <person name="Hull J.J."/>
            <person name="Chaney K."/>
            <person name="Geib S.M."/>
            <person name="Fabrick J.A."/>
            <person name="Brent C.S."/>
            <person name="Walsh D."/>
            <person name="Lavine L.C."/>
        </authorList>
    </citation>
    <scope>NUCLEOTIDE SEQUENCE</scope>
</reference>
<keyword evidence="4" id="KW-0804">Transcription</keyword>
<evidence type="ECO:0000256" key="4">
    <source>
        <dbReference type="ARBA" id="ARBA00023163"/>
    </source>
</evidence>
<dbReference type="PANTHER" id="PTHR11462">
    <property type="entry name" value="JUN TRANSCRIPTION FACTOR-RELATED"/>
    <property type="match status" value="1"/>
</dbReference>
<dbReference type="Pfam" id="PF03957">
    <property type="entry name" value="Jun"/>
    <property type="match status" value="1"/>
</dbReference>
<dbReference type="PROSITE" id="PS50217">
    <property type="entry name" value="BZIP"/>
    <property type="match status" value="1"/>
</dbReference>
<reference evidence="8" key="2">
    <citation type="submission" date="2014-07" db="EMBL/GenBank/DDBJ databases">
        <authorList>
            <person name="Hull J."/>
        </authorList>
    </citation>
    <scope>NUCLEOTIDE SEQUENCE</scope>
</reference>
<feature type="compositionally biased region" description="Low complexity" evidence="6">
    <location>
        <begin position="166"/>
        <end position="180"/>
    </location>
</feature>
<feature type="region of interest" description="Disordered" evidence="6">
    <location>
        <begin position="161"/>
        <end position="181"/>
    </location>
</feature>
<dbReference type="PRINTS" id="PR00043">
    <property type="entry name" value="LEUZIPPRJUN"/>
</dbReference>
<dbReference type="CDD" id="cd14696">
    <property type="entry name" value="bZIP_Jun"/>
    <property type="match status" value="1"/>
</dbReference>
<dbReference type="Gene3D" id="1.20.5.170">
    <property type="match status" value="1"/>
</dbReference>
<evidence type="ECO:0000256" key="5">
    <source>
        <dbReference type="SAM" id="Coils"/>
    </source>
</evidence>
<dbReference type="InterPro" id="IPR004827">
    <property type="entry name" value="bZIP"/>
</dbReference>
<evidence type="ECO:0000259" key="7">
    <source>
        <dbReference type="PROSITE" id="PS50217"/>
    </source>
</evidence>
<gene>
    <name evidence="8" type="primary">JUN</name>
    <name evidence="8" type="ORF">CM83_43149</name>
    <name evidence="10" type="ORF">g.18905</name>
</gene>
<dbReference type="EMBL" id="GBRD01006281">
    <property type="protein sequence ID" value="JAG59540.1"/>
    <property type="molecule type" value="Transcribed_RNA"/>
</dbReference>
<sequence length="267" mass="30159">MVRDSGELKMDQTSFYDDLYVSNMNREQMKRSLTLDFNGKGSNKRLKPLSNSSILSSPDVNKVCLSTPDMEKIILSTSADMTPTPTHTSILFHRPPTQEQRDFSQGFFEALSEIRDSDSSQGGVQSKDIISRTGSVNNLINLDSYPVYPFGMSPDDDTVVKDEPEPQLVPSLGSSSPVSPIDMESQEKYKLERKRLRNRVAASKCRKKKLERIAHLENKVKVLKGENSDLTVFVNRLREEVCRLKEEVINHVRSGCKISHQASLQHL</sequence>
<evidence type="ECO:0000256" key="2">
    <source>
        <dbReference type="ARBA" id="ARBA00023015"/>
    </source>
</evidence>
<dbReference type="GO" id="GO:0042127">
    <property type="term" value="P:regulation of cell population proliferation"/>
    <property type="evidence" value="ECO:0007669"/>
    <property type="project" value="TreeGrafter"/>
</dbReference>
<dbReference type="GO" id="GO:0000981">
    <property type="term" value="F:DNA-binding transcription factor activity, RNA polymerase II-specific"/>
    <property type="evidence" value="ECO:0007669"/>
    <property type="project" value="TreeGrafter"/>
</dbReference>
<dbReference type="PANTHER" id="PTHR11462:SF35">
    <property type="entry name" value="TRANSCRIPTION FACTOR JRA"/>
    <property type="match status" value="1"/>
</dbReference>
<dbReference type="GO" id="GO:0051726">
    <property type="term" value="P:regulation of cell cycle"/>
    <property type="evidence" value="ECO:0007669"/>
    <property type="project" value="TreeGrafter"/>
</dbReference>
<name>A0A0A9X8N4_LYGHE</name>
<feature type="domain" description="BZIP" evidence="7">
    <location>
        <begin position="188"/>
        <end position="251"/>
    </location>
</feature>
<reference evidence="9" key="3">
    <citation type="submission" date="2014-09" db="EMBL/GenBank/DDBJ databases">
        <authorList>
            <person name="Magalhaes I.L.F."/>
            <person name="Oliveira U."/>
            <person name="Santos F.R."/>
            <person name="Vidigal T.H.D.A."/>
            <person name="Brescovit A.D."/>
            <person name="Santos A.J."/>
        </authorList>
    </citation>
    <scope>NUCLEOTIDE SEQUENCE</scope>
</reference>
<dbReference type="InterPro" id="IPR005643">
    <property type="entry name" value="JNK"/>
</dbReference>
<evidence type="ECO:0000256" key="1">
    <source>
        <dbReference type="ARBA" id="ARBA00006882"/>
    </source>
</evidence>